<feature type="disulfide bond" evidence="3">
    <location>
        <begin position="570"/>
        <end position="594"/>
    </location>
</feature>
<dbReference type="Proteomes" id="UP000230750">
    <property type="component" value="Unassembled WGS sequence"/>
</dbReference>
<feature type="disulfide bond" evidence="3">
    <location>
        <begin position="539"/>
        <end position="577"/>
    </location>
</feature>
<dbReference type="Pfam" id="PF01392">
    <property type="entry name" value="Fz"/>
    <property type="match status" value="5"/>
</dbReference>
<dbReference type="GO" id="GO:0017147">
    <property type="term" value="F:Wnt-protein binding"/>
    <property type="evidence" value="ECO:0007669"/>
    <property type="project" value="TreeGrafter"/>
</dbReference>
<evidence type="ECO:0008006" key="9">
    <source>
        <dbReference type="Google" id="ProtNLM"/>
    </source>
</evidence>
<dbReference type="GO" id="GO:0060070">
    <property type="term" value="P:canonical Wnt signaling pathway"/>
    <property type="evidence" value="ECO:0007669"/>
    <property type="project" value="TreeGrafter"/>
</dbReference>
<evidence type="ECO:0000259" key="5">
    <source>
        <dbReference type="PROSITE" id="PS50038"/>
    </source>
</evidence>
<dbReference type="EMBL" id="MRZV01000311">
    <property type="protein sequence ID" value="PIK52891.1"/>
    <property type="molecule type" value="Genomic_DNA"/>
</dbReference>
<reference evidence="7 8" key="1">
    <citation type="journal article" date="2017" name="PLoS Biol.">
        <title>The sea cucumber genome provides insights into morphological evolution and visceral regeneration.</title>
        <authorList>
            <person name="Zhang X."/>
            <person name="Sun L."/>
            <person name="Yuan J."/>
            <person name="Sun Y."/>
            <person name="Gao Y."/>
            <person name="Zhang L."/>
            <person name="Li S."/>
            <person name="Dai H."/>
            <person name="Hamel J.F."/>
            <person name="Liu C."/>
            <person name="Yu Y."/>
            <person name="Liu S."/>
            <person name="Lin W."/>
            <person name="Guo K."/>
            <person name="Jin S."/>
            <person name="Xu P."/>
            <person name="Storey K.B."/>
            <person name="Huan P."/>
            <person name="Zhang T."/>
            <person name="Zhou Y."/>
            <person name="Zhang J."/>
            <person name="Lin C."/>
            <person name="Li X."/>
            <person name="Xing L."/>
            <person name="Huo D."/>
            <person name="Sun M."/>
            <person name="Wang L."/>
            <person name="Mercier A."/>
            <person name="Li F."/>
            <person name="Yang H."/>
            <person name="Xiang J."/>
        </authorList>
    </citation>
    <scope>NUCLEOTIDE SEQUENCE [LARGE SCALE GENOMIC DNA]</scope>
    <source>
        <strain evidence="7">Shaxun</strain>
        <tissue evidence="7">Muscle</tissue>
    </source>
</reference>
<dbReference type="PROSITE" id="PS50835">
    <property type="entry name" value="IG_LIKE"/>
    <property type="match status" value="1"/>
</dbReference>
<evidence type="ECO:0000256" key="3">
    <source>
        <dbReference type="PROSITE-ProRule" id="PRU00090"/>
    </source>
</evidence>
<name>A0A2G8KY30_STIJA</name>
<dbReference type="SUPFAM" id="SSF63501">
    <property type="entry name" value="Frizzled cysteine-rich domain"/>
    <property type="match status" value="5"/>
</dbReference>
<feature type="domain" description="FZ" evidence="5">
    <location>
        <begin position="118"/>
        <end position="243"/>
    </location>
</feature>
<dbReference type="InterPro" id="IPR020067">
    <property type="entry name" value="Frizzled_dom"/>
</dbReference>
<keyword evidence="1" id="KW-0217">Developmental protein</keyword>
<dbReference type="InterPro" id="IPR007110">
    <property type="entry name" value="Ig-like_dom"/>
</dbReference>
<feature type="domain" description="FZ" evidence="5">
    <location>
        <begin position="1"/>
        <end position="106"/>
    </location>
</feature>
<feature type="domain" description="FZ" evidence="5">
    <location>
        <begin position="492"/>
        <end position="608"/>
    </location>
</feature>
<evidence type="ECO:0000313" key="7">
    <source>
        <dbReference type="EMBL" id="PIK52891.1"/>
    </source>
</evidence>
<accession>A0A2G8KY30</accession>
<comment type="caution">
    <text evidence="3">Lacks conserved residue(s) required for the propagation of feature annotation.</text>
</comment>
<evidence type="ECO:0000313" key="8">
    <source>
        <dbReference type="Proteomes" id="UP000230750"/>
    </source>
</evidence>
<dbReference type="InterPro" id="IPR015526">
    <property type="entry name" value="Frizzled/SFRP"/>
</dbReference>
<dbReference type="CDD" id="cd07066">
    <property type="entry name" value="CRD_FZ"/>
    <property type="match status" value="4"/>
</dbReference>
<evidence type="ECO:0000256" key="2">
    <source>
        <dbReference type="ARBA" id="ARBA00023157"/>
    </source>
</evidence>
<keyword evidence="8" id="KW-1185">Reference proteome</keyword>
<dbReference type="PANTHER" id="PTHR11309">
    <property type="entry name" value="FRIZZLED"/>
    <property type="match status" value="1"/>
</dbReference>
<keyword evidence="2 3" id="KW-1015">Disulfide bond</keyword>
<feature type="domain" description="Ig-like" evidence="6">
    <location>
        <begin position="708"/>
        <end position="803"/>
    </location>
</feature>
<evidence type="ECO:0000259" key="6">
    <source>
        <dbReference type="PROSITE" id="PS50835"/>
    </source>
</evidence>
<feature type="disulfide bond" evidence="3">
    <location>
        <begin position="313"/>
        <end position="337"/>
    </location>
</feature>
<proteinExistence type="predicted"/>
<dbReference type="OrthoDB" id="10053709at2759"/>
<feature type="domain" description="FZ" evidence="5">
    <location>
        <begin position="360"/>
        <end position="471"/>
    </location>
</feature>
<feature type="disulfide bond" evidence="3">
    <location>
        <begin position="240"/>
        <end position="301"/>
    </location>
</feature>
<organism evidence="7 8">
    <name type="scientific">Stichopus japonicus</name>
    <name type="common">Sea cucumber</name>
    <dbReference type="NCBI Taxonomy" id="307972"/>
    <lineage>
        <taxon>Eukaryota</taxon>
        <taxon>Metazoa</taxon>
        <taxon>Echinodermata</taxon>
        <taxon>Eleutherozoa</taxon>
        <taxon>Echinozoa</taxon>
        <taxon>Holothuroidea</taxon>
        <taxon>Aspidochirotacea</taxon>
        <taxon>Aspidochirotida</taxon>
        <taxon>Stichopodidae</taxon>
        <taxon>Apostichopus</taxon>
    </lineage>
</organism>
<protein>
    <recommendedName>
        <fullName evidence="9">FZ domain-containing protein</fullName>
    </recommendedName>
</protein>
<comment type="caution">
    <text evidence="7">The sequence shown here is derived from an EMBL/GenBank/DDBJ whole genome shotgun (WGS) entry which is preliminary data.</text>
</comment>
<dbReference type="GO" id="GO:0042813">
    <property type="term" value="F:Wnt receptor activity"/>
    <property type="evidence" value="ECO:0007669"/>
    <property type="project" value="TreeGrafter"/>
</dbReference>
<dbReference type="InterPro" id="IPR036790">
    <property type="entry name" value="Frizzled_dom_sf"/>
</dbReference>
<dbReference type="GO" id="GO:0005886">
    <property type="term" value="C:plasma membrane"/>
    <property type="evidence" value="ECO:0007669"/>
    <property type="project" value="TreeGrafter"/>
</dbReference>
<dbReference type="PROSITE" id="PS50038">
    <property type="entry name" value="FZ"/>
    <property type="match status" value="5"/>
</dbReference>
<feature type="disulfide bond" evidence="3">
    <location>
        <begin position="68"/>
        <end position="92"/>
    </location>
</feature>
<feature type="disulfide bond" evidence="3">
    <location>
        <begin position="2"/>
        <end position="48"/>
    </location>
</feature>
<evidence type="ECO:0000256" key="4">
    <source>
        <dbReference type="SAM" id="MobiDB-lite"/>
    </source>
</evidence>
<feature type="domain" description="FZ" evidence="5">
    <location>
        <begin position="235"/>
        <end position="368"/>
    </location>
</feature>
<dbReference type="PANTHER" id="PTHR11309:SF47">
    <property type="entry name" value="FRIZZLED"/>
    <property type="match status" value="1"/>
</dbReference>
<dbReference type="SMART" id="SM00063">
    <property type="entry name" value="FRI"/>
    <property type="match status" value="5"/>
</dbReference>
<gene>
    <name evidence="7" type="ORF">BSL78_10241</name>
</gene>
<dbReference type="GO" id="GO:0035567">
    <property type="term" value="P:non-canonical Wnt signaling pathway"/>
    <property type="evidence" value="ECO:0007669"/>
    <property type="project" value="TreeGrafter"/>
</dbReference>
<evidence type="ECO:0000256" key="1">
    <source>
        <dbReference type="ARBA" id="ARBA00022473"/>
    </source>
</evidence>
<feature type="region of interest" description="Disordered" evidence="4">
    <location>
        <begin position="702"/>
        <end position="721"/>
    </location>
</feature>
<dbReference type="AlphaFoldDB" id="A0A2G8KY30"/>
<dbReference type="STRING" id="307972.A0A2G8KY30"/>
<feature type="disulfide bond" evidence="3">
    <location>
        <begin position="248"/>
        <end position="294"/>
    </location>
</feature>
<sequence>MCKNLPYSSTSLPNNFGHQSQDAVNAVIVQMLPLVQIECSPHLEELLCLVHFPPCGSLRSQVPCRELCEAAMSGCAPIMSEFGYEWPEYLSCEELPSFSQTTCFMGSIALSDKSNSAETSETCQPLRVPSCSHMPYSFTEIKNTTQEQIETLMQNYLPLIQLGCSSAVIDFFCTIHAPPCFFNGRPSFICREMCEAAIDGCPILQQAPADQSVNCNLYASKSSGLCFYEETEMDQPSDSCEEVTVPLCQDMPYYSTSFPNMFGQVSQEDAALEVHMYAPLVKMQCSPHLKEFLCAAYVPMCSPTMRTPCRELCQSARAGCENLMVNFGFEWPGQLACESLPSSQEDMDCYIGSLQDDSAQTSGTCQPLRVPSCSHMPYNFTEIQDTTQEQIETLMQNYLPLIQLGCSSALTNFFCSIHAPPCTITGMSFFPCREVCEAAIDGCPILQQAPADQSVDCNLFPPRSSGMCVYVETEMDQSSEPIFANVTYIATQPPSLCEPVAVSMCAELGFHFTTSQQEASATEMNGEMSNIMPLVQSMCSPLLLPLTCSAYTPRCDPLTGGVEMPCREICRDVLKDCKKVLKGIGIEAPSFLSCKRYPSNEDSACVMDIAPPLEPIIAEYTRTDTSLTISVEQPEGTYGIPGRGFSGYNIIHDMGVVSQDSDGSRTDITFDLTPEQSLHHIVVTVVPFNGFGEGRATDILTKSDMSMPRPGNLQVSPQPDEDGSYQLTNTALNTFACSNAADDVMAYPEWSRNGIKVEVESVESASYHVVRYGERTTVLIVTKVDSAIYTCSLEGESEVRRLQLKLPCEGITQPFCGYESIQLPNFYGHTSESEAISDCYWHNVDSSSVF</sequence>
<dbReference type="Gene3D" id="1.10.2000.10">
    <property type="entry name" value="Frizzled cysteine-rich domain"/>
    <property type="match status" value="5"/>
</dbReference>